<accession>A0A067Q6J6</accession>
<evidence type="ECO:0000313" key="1">
    <source>
        <dbReference type="EMBL" id="KDQ62589.1"/>
    </source>
</evidence>
<keyword evidence="2" id="KW-1185">Reference proteome</keyword>
<sequence length="120" mass="13258">MHLSQYHASQLLRSSNSLVMFSCYPSGSLESPSRYLISSIITLCSCLSFFFRFSIAIVTLPYPHAFSSCFGSLCGLECTSACSRLYFAIHCCLFRFSTLSSMMVSATVRGQSIERVSTVS</sequence>
<dbReference type="Proteomes" id="UP000027265">
    <property type="component" value="Unassembled WGS sequence"/>
</dbReference>
<dbReference type="HOGENOM" id="CLU_2050006_0_0_1"/>
<gene>
    <name evidence="1" type="ORF">JAAARDRAFT_465268</name>
</gene>
<reference evidence="2" key="1">
    <citation type="journal article" date="2014" name="Proc. Natl. Acad. Sci. U.S.A.">
        <title>Extensive sampling of basidiomycete genomes demonstrates inadequacy of the white-rot/brown-rot paradigm for wood decay fungi.</title>
        <authorList>
            <person name="Riley R."/>
            <person name="Salamov A.A."/>
            <person name="Brown D.W."/>
            <person name="Nagy L.G."/>
            <person name="Floudas D."/>
            <person name="Held B.W."/>
            <person name="Levasseur A."/>
            <person name="Lombard V."/>
            <person name="Morin E."/>
            <person name="Otillar R."/>
            <person name="Lindquist E.A."/>
            <person name="Sun H."/>
            <person name="LaButti K.M."/>
            <person name="Schmutz J."/>
            <person name="Jabbour D."/>
            <person name="Luo H."/>
            <person name="Baker S.E."/>
            <person name="Pisabarro A.G."/>
            <person name="Walton J.D."/>
            <person name="Blanchette R.A."/>
            <person name="Henrissat B."/>
            <person name="Martin F."/>
            <person name="Cullen D."/>
            <person name="Hibbett D.S."/>
            <person name="Grigoriev I.V."/>
        </authorList>
    </citation>
    <scope>NUCLEOTIDE SEQUENCE [LARGE SCALE GENOMIC DNA]</scope>
    <source>
        <strain evidence="2">MUCL 33604</strain>
    </source>
</reference>
<proteinExistence type="predicted"/>
<evidence type="ECO:0000313" key="2">
    <source>
        <dbReference type="Proteomes" id="UP000027265"/>
    </source>
</evidence>
<protein>
    <submittedName>
        <fullName evidence="1">Uncharacterized protein</fullName>
    </submittedName>
</protein>
<dbReference type="EMBL" id="KL197711">
    <property type="protein sequence ID" value="KDQ62589.1"/>
    <property type="molecule type" value="Genomic_DNA"/>
</dbReference>
<dbReference type="InParanoid" id="A0A067Q6J6"/>
<name>A0A067Q6J6_9AGAM</name>
<dbReference type="AlphaFoldDB" id="A0A067Q6J6"/>
<organism evidence="1 2">
    <name type="scientific">Jaapia argillacea MUCL 33604</name>
    <dbReference type="NCBI Taxonomy" id="933084"/>
    <lineage>
        <taxon>Eukaryota</taxon>
        <taxon>Fungi</taxon>
        <taxon>Dikarya</taxon>
        <taxon>Basidiomycota</taxon>
        <taxon>Agaricomycotina</taxon>
        <taxon>Agaricomycetes</taxon>
        <taxon>Agaricomycetidae</taxon>
        <taxon>Jaapiales</taxon>
        <taxon>Jaapiaceae</taxon>
        <taxon>Jaapia</taxon>
    </lineage>
</organism>